<feature type="compositionally biased region" description="Acidic residues" evidence="1">
    <location>
        <begin position="47"/>
        <end position="61"/>
    </location>
</feature>
<evidence type="ECO:0008006" key="4">
    <source>
        <dbReference type="Google" id="ProtNLM"/>
    </source>
</evidence>
<dbReference type="EMBL" id="CADEPI010000008">
    <property type="protein sequence ID" value="CAB3362321.1"/>
    <property type="molecule type" value="Genomic_DNA"/>
</dbReference>
<evidence type="ECO:0000313" key="3">
    <source>
        <dbReference type="Proteomes" id="UP000494165"/>
    </source>
</evidence>
<dbReference type="InterPro" id="IPR011990">
    <property type="entry name" value="TPR-like_helical_dom_sf"/>
</dbReference>
<dbReference type="SUPFAM" id="SSF48452">
    <property type="entry name" value="TPR-like"/>
    <property type="match status" value="2"/>
</dbReference>
<keyword evidence="3" id="KW-1185">Reference proteome</keyword>
<comment type="caution">
    <text evidence="2">The sequence shown here is derived from an EMBL/GenBank/DDBJ whole genome shotgun (WGS) entry which is preliminary data.</text>
</comment>
<dbReference type="Proteomes" id="UP000494165">
    <property type="component" value="Unassembled WGS sequence"/>
</dbReference>
<dbReference type="SMART" id="SM00028">
    <property type="entry name" value="TPR"/>
    <property type="match status" value="4"/>
</dbReference>
<dbReference type="GO" id="GO:0000127">
    <property type="term" value="C:transcription factor TFIIIC complex"/>
    <property type="evidence" value="ECO:0007669"/>
    <property type="project" value="TreeGrafter"/>
</dbReference>
<dbReference type="Gene3D" id="1.25.40.10">
    <property type="entry name" value="Tetratricopeptide repeat domain"/>
    <property type="match status" value="3"/>
</dbReference>
<dbReference type="PANTHER" id="PTHR23082">
    <property type="entry name" value="TRANSCRIPTION INITIATION FACTOR IIIC TFIIIC , POLYPEPTIDE 3-RELATED"/>
    <property type="match status" value="1"/>
</dbReference>
<dbReference type="InterPro" id="IPR019734">
    <property type="entry name" value="TPR_rpt"/>
</dbReference>
<dbReference type="AlphaFoldDB" id="A0A8S1C2E5"/>
<organism evidence="2 3">
    <name type="scientific">Cloeon dipterum</name>
    <dbReference type="NCBI Taxonomy" id="197152"/>
    <lineage>
        <taxon>Eukaryota</taxon>
        <taxon>Metazoa</taxon>
        <taxon>Ecdysozoa</taxon>
        <taxon>Arthropoda</taxon>
        <taxon>Hexapoda</taxon>
        <taxon>Insecta</taxon>
        <taxon>Pterygota</taxon>
        <taxon>Palaeoptera</taxon>
        <taxon>Ephemeroptera</taxon>
        <taxon>Pisciforma</taxon>
        <taxon>Baetidae</taxon>
        <taxon>Cloeon</taxon>
    </lineage>
</organism>
<reference evidence="2 3" key="1">
    <citation type="submission" date="2020-04" db="EMBL/GenBank/DDBJ databases">
        <authorList>
            <person name="Alioto T."/>
            <person name="Alioto T."/>
            <person name="Gomez Garrido J."/>
        </authorList>
    </citation>
    <scope>NUCLEOTIDE SEQUENCE [LARGE SCALE GENOMIC DNA]</scope>
</reference>
<protein>
    <recommendedName>
        <fullName evidence="4">General transcription factor 3C polypeptide 3</fullName>
    </recommendedName>
</protein>
<sequence length="775" mass="88715">MDVDQEFLDEHEAEVAMLVDSAYPEEYLKTLESNEDVYDEDNRSGADDESSYDDDDKDEDYSPSNKSKVTKKKTVAKREAFCREFDASRRRCRPGRRDLPPVLRSLMGQANLKYTQGDLDVAAKICEEVIRQMPKSPGPYNLLALIQKDKGFHQSGHYYSLIAAHLSSSCGADEWMQLAETSLDFDKKNEALTCLTSAIRSDRLNPDPRLRQIKLLIKMGQSKAVLRARENMVRVIGSNPRCAQQHGRLILLQAKIAAREYHQENNLAKATSIMEAAINACKGSASEDDIHLLVELHCEQNENLKGLDMLRKVCGLDLQPKEPPFKVCHCCPSMEPDLRAKLVVFLMFIKDSREDHGERFLDMVEALMAKGRYKEAMVLMDPLVESEAYSTAAAVWLTHGECLRHLNNLEGAKKSYMNVIMHAPQHIQARLTLSSIYCQMNLHKESLEVLHSDEPEARLLYEEFLLLYQSSPEKCISIAIKLMEQYIKPGSVKEMYELAIIKKKREGFDQEVENGPSSEDLLDVVTKGCDLCMQLKRFREFKRLVFVASHVKPLTPHINLLNFLVAVSCIRHRDPQLAWVYCRNILFNNARSTYAWHLFGLTCRQLDETRHTKFVARLYSKDPSNWAVGMANLNNTFLAASYKDALVELCTRQKISPEAYTALMLGITWTHISCQKFVQDKSTMATQARAYFEEYQRLRTEGHKQEVLYNMGRAMHQLSILHLAVHYYKLALNTKAMCPEFDLSRECAYNLALIYTASGNSPMARLLYQKYLVFE</sequence>
<name>A0A8S1C2E5_9INSE</name>
<evidence type="ECO:0000313" key="2">
    <source>
        <dbReference type="EMBL" id="CAB3362321.1"/>
    </source>
</evidence>
<accession>A0A8S1C2E5</accession>
<feature type="region of interest" description="Disordered" evidence="1">
    <location>
        <begin position="31"/>
        <end position="72"/>
    </location>
</feature>
<dbReference type="GO" id="GO:0006383">
    <property type="term" value="P:transcription by RNA polymerase III"/>
    <property type="evidence" value="ECO:0007669"/>
    <property type="project" value="InterPro"/>
</dbReference>
<proteinExistence type="predicted"/>
<evidence type="ECO:0000256" key="1">
    <source>
        <dbReference type="SAM" id="MobiDB-lite"/>
    </source>
</evidence>
<dbReference type="InterPro" id="IPR039340">
    <property type="entry name" value="Tfc4/TFIIIC-102/Sfc4"/>
</dbReference>
<dbReference type="PANTHER" id="PTHR23082:SF0">
    <property type="entry name" value="GENERAL TRANSCRIPTION FACTOR 3C POLYPEPTIDE 3"/>
    <property type="match status" value="1"/>
</dbReference>
<gene>
    <name evidence="2" type="ORF">CLODIP_2_CD04995</name>
</gene>
<dbReference type="OrthoDB" id="151490at2759"/>